<gene>
    <name evidence="1" type="ORF">ATCC19606_26920</name>
</gene>
<protein>
    <submittedName>
        <fullName evidence="1">Uncharacterized protein</fullName>
    </submittedName>
</protein>
<proteinExistence type="predicted"/>
<dbReference type="EMBL" id="AP022836">
    <property type="protein sequence ID" value="BCB00357.1"/>
    <property type="molecule type" value="Genomic_DNA"/>
</dbReference>
<dbReference type="AlphaFoldDB" id="A0A6F8TH86"/>
<organism evidence="1">
    <name type="scientific">Acinetobacter baumannii</name>
    <dbReference type="NCBI Taxonomy" id="470"/>
    <lineage>
        <taxon>Bacteria</taxon>
        <taxon>Pseudomonadati</taxon>
        <taxon>Pseudomonadota</taxon>
        <taxon>Gammaproteobacteria</taxon>
        <taxon>Moraxellales</taxon>
        <taxon>Moraxellaceae</taxon>
        <taxon>Acinetobacter</taxon>
        <taxon>Acinetobacter calcoaceticus/baumannii complex</taxon>
    </lineage>
</organism>
<reference evidence="1" key="1">
    <citation type="submission" date="2020-03" db="EMBL/GenBank/DDBJ databases">
        <title>Complete genome sequence of Acinetobacter baumannii ATCC19606T, which is a model strain for tolerization of antimicrobial agents.</title>
        <authorList>
            <person name="Tsubouchi T."/>
            <person name="Suzuki M."/>
            <person name="Niki M."/>
            <person name="Oinuma K."/>
            <person name="Niki M."/>
            <person name="Shibayama K."/>
            <person name="Kakeya H."/>
            <person name="Kaneko Y."/>
        </authorList>
    </citation>
    <scope>NUCLEOTIDE SEQUENCE</scope>
    <source>
        <strain evidence="1">ATCC19606</strain>
    </source>
</reference>
<name>A0A6F8TH86_ACIBA</name>
<accession>A0A6F8TH86</accession>
<sequence>MDFEMIVPVERVAYLLALMLKRSNKTKGRISEKTLRIISGRQRLRGAFYISLYENLASLGLEIIELDRGGFALFYRSILEGVPVLRAKDLIPREERASLSLEDIIKEFDDEADDVNVDVEE</sequence>
<evidence type="ECO:0000313" key="1">
    <source>
        <dbReference type="EMBL" id="BCB00357.1"/>
    </source>
</evidence>